<comment type="caution">
    <text evidence="2">The sequence shown here is derived from an EMBL/GenBank/DDBJ whole genome shotgun (WGS) entry which is preliminary data.</text>
</comment>
<dbReference type="EMBL" id="PVTD01000001">
    <property type="protein sequence ID" value="PRY26018.1"/>
    <property type="molecule type" value="Genomic_DNA"/>
</dbReference>
<dbReference type="InterPro" id="IPR038694">
    <property type="entry name" value="DUF427_sf"/>
</dbReference>
<dbReference type="AlphaFoldDB" id="A0A2T0RXX6"/>
<dbReference type="InterPro" id="IPR007361">
    <property type="entry name" value="DUF427"/>
</dbReference>
<dbReference type="PANTHER" id="PTHR34310:SF9">
    <property type="entry name" value="BLR5716 PROTEIN"/>
    <property type="match status" value="1"/>
</dbReference>
<dbReference type="OrthoDB" id="9815163at2"/>
<organism evidence="2 3">
    <name type="scientific">Aliiruegeria haliotis</name>
    <dbReference type="NCBI Taxonomy" id="1280846"/>
    <lineage>
        <taxon>Bacteria</taxon>
        <taxon>Pseudomonadati</taxon>
        <taxon>Pseudomonadota</taxon>
        <taxon>Alphaproteobacteria</taxon>
        <taxon>Rhodobacterales</taxon>
        <taxon>Roseobacteraceae</taxon>
        <taxon>Aliiruegeria</taxon>
    </lineage>
</organism>
<dbReference type="Proteomes" id="UP000239480">
    <property type="component" value="Unassembled WGS sequence"/>
</dbReference>
<proteinExistence type="predicted"/>
<sequence length="115" mass="12760">MVDHIKIRKAEGKWVVRAGGAVLAESTNALELTEGDMPPVIYFPRDDIAMAFLDATETSSHSPHIGDARYFSIDTKSKTLKNAAWSYECPIEGMSRLKDHIAFYTTASEVAVERL</sequence>
<reference evidence="2 3" key="1">
    <citation type="submission" date="2018-03" db="EMBL/GenBank/DDBJ databases">
        <title>Genomic Encyclopedia of Archaeal and Bacterial Type Strains, Phase II (KMG-II): from individual species to whole genera.</title>
        <authorList>
            <person name="Goeker M."/>
        </authorList>
    </citation>
    <scope>NUCLEOTIDE SEQUENCE [LARGE SCALE GENOMIC DNA]</scope>
    <source>
        <strain evidence="2 3">DSM 29328</strain>
    </source>
</reference>
<dbReference type="Pfam" id="PF04248">
    <property type="entry name" value="NTP_transf_9"/>
    <property type="match status" value="1"/>
</dbReference>
<dbReference type="PANTHER" id="PTHR34310">
    <property type="entry name" value="DUF427 DOMAIN PROTEIN (AFU_ORTHOLOGUE AFUA_3G02220)"/>
    <property type="match status" value="1"/>
</dbReference>
<gene>
    <name evidence="2" type="ORF">CLV78_101111</name>
</gene>
<keyword evidence="3" id="KW-1185">Reference proteome</keyword>
<protein>
    <submittedName>
        <fullName evidence="2">Uncharacterized protein (DUF427 family)</fullName>
    </submittedName>
</protein>
<dbReference type="Gene3D" id="2.170.150.40">
    <property type="entry name" value="Domain of unknown function (DUF427)"/>
    <property type="match status" value="1"/>
</dbReference>
<evidence type="ECO:0000259" key="1">
    <source>
        <dbReference type="Pfam" id="PF04248"/>
    </source>
</evidence>
<evidence type="ECO:0000313" key="2">
    <source>
        <dbReference type="EMBL" id="PRY26018.1"/>
    </source>
</evidence>
<dbReference type="RefSeq" id="WP_106202830.1">
    <property type="nucleotide sequence ID" value="NZ_PVTD01000001.1"/>
</dbReference>
<accession>A0A2T0RXX6</accession>
<name>A0A2T0RXX6_9RHOB</name>
<feature type="domain" description="DUF427" evidence="1">
    <location>
        <begin position="15"/>
        <end position="105"/>
    </location>
</feature>
<evidence type="ECO:0000313" key="3">
    <source>
        <dbReference type="Proteomes" id="UP000239480"/>
    </source>
</evidence>